<dbReference type="PATRIC" id="fig|135735.6.peg.581"/>
<protein>
    <submittedName>
        <fullName evidence="1">Uncharacterized protein</fullName>
    </submittedName>
</protein>
<keyword evidence="2" id="KW-1185">Reference proteome</keyword>
<reference evidence="1 2" key="1">
    <citation type="journal article" date="2015" name="PLoS ONE">
        <title>Genome Sequence of Bacillus endophyticus and Analysis of Its Companion Mechanism in the Ketogulonigenium vulgare-Bacillus Strain Consortium.</title>
        <authorList>
            <person name="Jia N."/>
            <person name="Du J."/>
            <person name="Ding M.Z."/>
            <person name="Gao F."/>
            <person name="Yuan Y.J."/>
        </authorList>
    </citation>
    <scope>NUCLEOTIDE SEQUENCE [LARGE SCALE GENOMIC DNA]</scope>
    <source>
        <strain evidence="1 2">Hbe603</strain>
    </source>
</reference>
<dbReference type="Gene3D" id="6.10.10.80">
    <property type="entry name" value="Small, acid-soluble spore protein, alpha/beta type-like"/>
    <property type="match status" value="1"/>
</dbReference>
<accession>A0A0H4KSF4</accession>
<dbReference type="GO" id="GO:0003690">
    <property type="term" value="F:double-stranded DNA binding"/>
    <property type="evidence" value="ECO:0007669"/>
    <property type="project" value="InterPro"/>
</dbReference>
<name>A0A1X7FHD5_9BACI</name>
<dbReference type="OrthoDB" id="1683773at2"/>
<dbReference type="Proteomes" id="UP000036202">
    <property type="component" value="Chromosome"/>
</dbReference>
<dbReference type="KEGG" id="beo:BEH_03165"/>
<proteinExistence type="predicted"/>
<dbReference type="AlphaFoldDB" id="A0A1X7FHD5"/>
<evidence type="ECO:0000313" key="2">
    <source>
        <dbReference type="Proteomes" id="UP000036202"/>
    </source>
</evidence>
<organism evidence="1 2">
    <name type="scientific">Priestia filamentosa</name>
    <dbReference type="NCBI Taxonomy" id="1402861"/>
    <lineage>
        <taxon>Bacteria</taxon>
        <taxon>Bacillati</taxon>
        <taxon>Bacillota</taxon>
        <taxon>Bacilli</taxon>
        <taxon>Bacillales</taxon>
        <taxon>Bacillaceae</taxon>
        <taxon>Priestia</taxon>
    </lineage>
</organism>
<reference evidence="2" key="2">
    <citation type="submission" date="2015-06" db="EMBL/GenBank/DDBJ databases">
        <title>Genome Sequence of Bacillus endophyticus and Analysis of its Companion Mechanism in the Ketogulonigenium vulgare-Bacillus strain Consortium.</title>
        <authorList>
            <person name="Jia N."/>
            <person name="Du J."/>
            <person name="Ding M.-Z."/>
            <person name="Gao F."/>
            <person name="Yuan Y.-J."/>
        </authorList>
    </citation>
    <scope>NUCLEOTIDE SEQUENCE [LARGE SCALE GENOMIC DNA]</scope>
    <source>
        <strain evidence="2">Hbe603</strain>
    </source>
</reference>
<dbReference type="Pfam" id="PF00269">
    <property type="entry name" value="SASP"/>
    <property type="match status" value="1"/>
</dbReference>
<dbReference type="EMBL" id="CP011974">
    <property type="protein sequence ID" value="AKO91193.1"/>
    <property type="molecule type" value="Genomic_DNA"/>
</dbReference>
<accession>A0A1X7FHD5</accession>
<gene>
    <name evidence="1" type="ORF">BEH_03165</name>
</gene>
<sequence length="81" mass="9175">MSKQKKPEMIAFKKEVMKKAGYRTDGEDVKYEIAQELNIPLNKGRNRELTSENAGKIGGQIGSKMVKELIQQAKLQLNKPK</sequence>
<dbReference type="GeneID" id="93702674"/>
<evidence type="ECO:0000313" key="1">
    <source>
        <dbReference type="EMBL" id="AKO91193.1"/>
    </source>
</evidence>
<dbReference type="GO" id="GO:0006265">
    <property type="term" value="P:DNA topological change"/>
    <property type="evidence" value="ECO:0007669"/>
    <property type="project" value="InterPro"/>
</dbReference>
<dbReference type="InterPro" id="IPR038300">
    <property type="entry name" value="SASP_sf_alpha/beta"/>
</dbReference>
<dbReference type="RefSeq" id="WP_019393972.1">
    <property type="nucleotide sequence ID" value="NZ_ALIM01000032.1"/>
</dbReference>
<dbReference type="InterPro" id="IPR001448">
    <property type="entry name" value="SASP_alpha/beta-type"/>
</dbReference>